<dbReference type="Proteomes" id="UP000249390">
    <property type="component" value="Unassembled WGS sequence"/>
</dbReference>
<gene>
    <name evidence="3" type="ORF">DM860_006920</name>
</gene>
<dbReference type="InterPro" id="IPR046848">
    <property type="entry name" value="E_motif"/>
</dbReference>
<dbReference type="FunFam" id="1.25.40.10:FF:001213">
    <property type="entry name" value="Pentatricopeptide repeat-containing protein, mitochondrial"/>
    <property type="match status" value="1"/>
</dbReference>
<evidence type="ECO:0000313" key="4">
    <source>
        <dbReference type="Proteomes" id="UP000249390"/>
    </source>
</evidence>
<evidence type="ECO:0000256" key="1">
    <source>
        <dbReference type="ARBA" id="ARBA00022737"/>
    </source>
</evidence>
<sequence>MHLGTATSLLSLIRKYEFSRPAIQQLHSHLIFASTSTFSDATPIIFTIWNSILRHYSLGPIPQEAVFLFKHLQLKLPTGFFFDSFSYSFLIKAAAYLFQPVIGKQVHCLTLKSGFHSHVYVQTALLGMYVNCRCLVESCHVFQEMPVRNSVTWNAFITGLIRWGELSFARTVFDAMPEKNVVSWTGVIDGYTRVGKFNEALLLFREMVVSEGIKPSEITLLTIFPAIWNTGYLESCQMLHAYGVKSGINSFDIRVMNSLVDAYSKCGSIKSASKVFCDIEDERRNLVSWTSIISGFAMHGMAEEASDCFRMMQSANVRPNQITLLSVLHACSHGGLVDKGVEFFAKMVNGFGLRPNIKHYGSLIDMLGRAGRLEEAERIALEVPSDTSNVVIWRTLLGACSFHGNAEVGQRVMQKVMELEKTYGGDYVLLSNIFANDGRYIDSEGVRRLMDEENAQKVPGLSFC</sequence>
<reference evidence="3 4" key="1">
    <citation type="submission" date="2018-06" db="EMBL/GenBank/DDBJ databases">
        <title>The Genome of Cuscuta australis (Dodder) Provides Insight into the Evolution of Plant Parasitism.</title>
        <authorList>
            <person name="Liu H."/>
        </authorList>
    </citation>
    <scope>NUCLEOTIDE SEQUENCE [LARGE SCALE GENOMIC DNA]</scope>
    <source>
        <strain evidence="4">cv. Yunnan</strain>
        <tissue evidence="3">Vines</tissue>
    </source>
</reference>
<organism evidence="3 4">
    <name type="scientific">Cuscuta australis</name>
    <dbReference type="NCBI Taxonomy" id="267555"/>
    <lineage>
        <taxon>Eukaryota</taxon>
        <taxon>Viridiplantae</taxon>
        <taxon>Streptophyta</taxon>
        <taxon>Embryophyta</taxon>
        <taxon>Tracheophyta</taxon>
        <taxon>Spermatophyta</taxon>
        <taxon>Magnoliopsida</taxon>
        <taxon>eudicotyledons</taxon>
        <taxon>Gunneridae</taxon>
        <taxon>Pentapetalae</taxon>
        <taxon>asterids</taxon>
        <taxon>lamiids</taxon>
        <taxon>Solanales</taxon>
        <taxon>Convolvulaceae</taxon>
        <taxon>Cuscuteae</taxon>
        <taxon>Cuscuta</taxon>
        <taxon>Cuscuta subgen. Grammica</taxon>
        <taxon>Cuscuta sect. Cleistogrammica</taxon>
    </lineage>
</organism>
<comment type="caution">
    <text evidence="3">The sequence shown here is derived from an EMBL/GenBank/DDBJ whole genome shotgun (WGS) entry which is preliminary data.</text>
</comment>
<evidence type="ECO:0000313" key="3">
    <source>
        <dbReference type="EMBL" id="RAL53248.1"/>
    </source>
</evidence>
<feature type="repeat" description="PPR" evidence="2">
    <location>
        <begin position="285"/>
        <end position="319"/>
    </location>
</feature>
<dbReference type="NCBIfam" id="TIGR00756">
    <property type="entry name" value="PPR"/>
    <property type="match status" value="3"/>
</dbReference>
<dbReference type="Pfam" id="PF13041">
    <property type="entry name" value="PPR_2"/>
    <property type="match status" value="2"/>
</dbReference>
<dbReference type="PROSITE" id="PS51375">
    <property type="entry name" value="PPR"/>
    <property type="match status" value="3"/>
</dbReference>
<feature type="repeat" description="PPR" evidence="2">
    <location>
        <begin position="149"/>
        <end position="179"/>
    </location>
</feature>
<proteinExistence type="predicted"/>
<dbReference type="PANTHER" id="PTHR47926:SF460">
    <property type="entry name" value="OS01G0815900 PROTEIN"/>
    <property type="match status" value="1"/>
</dbReference>
<dbReference type="EMBL" id="NQVE01000027">
    <property type="protein sequence ID" value="RAL53248.1"/>
    <property type="molecule type" value="Genomic_DNA"/>
</dbReference>
<dbReference type="InterPro" id="IPR011990">
    <property type="entry name" value="TPR-like_helical_dom_sf"/>
</dbReference>
<dbReference type="GO" id="GO:0009451">
    <property type="term" value="P:RNA modification"/>
    <property type="evidence" value="ECO:0007669"/>
    <property type="project" value="InterPro"/>
</dbReference>
<dbReference type="GO" id="GO:0003723">
    <property type="term" value="F:RNA binding"/>
    <property type="evidence" value="ECO:0007669"/>
    <property type="project" value="InterPro"/>
</dbReference>
<feature type="repeat" description="PPR" evidence="2">
    <location>
        <begin position="180"/>
        <end position="215"/>
    </location>
</feature>
<evidence type="ECO:0000256" key="2">
    <source>
        <dbReference type="PROSITE-ProRule" id="PRU00708"/>
    </source>
</evidence>
<dbReference type="Gene3D" id="1.25.40.10">
    <property type="entry name" value="Tetratricopeptide repeat domain"/>
    <property type="match status" value="3"/>
</dbReference>
<dbReference type="AlphaFoldDB" id="A0A328E993"/>
<evidence type="ECO:0008006" key="5">
    <source>
        <dbReference type="Google" id="ProtNLM"/>
    </source>
</evidence>
<dbReference type="Pfam" id="PF01535">
    <property type="entry name" value="PPR"/>
    <property type="match status" value="2"/>
</dbReference>
<accession>A0A328E993</accession>
<protein>
    <recommendedName>
        <fullName evidence="5">Pentatricopeptide repeat-containing protein</fullName>
    </recommendedName>
</protein>
<keyword evidence="1" id="KW-0677">Repeat</keyword>
<keyword evidence="4" id="KW-1185">Reference proteome</keyword>
<name>A0A328E993_9ASTE</name>
<dbReference type="PANTHER" id="PTHR47926">
    <property type="entry name" value="PENTATRICOPEPTIDE REPEAT-CONTAINING PROTEIN"/>
    <property type="match status" value="1"/>
</dbReference>
<dbReference type="InterPro" id="IPR046960">
    <property type="entry name" value="PPR_At4g14850-like_plant"/>
</dbReference>
<dbReference type="InterPro" id="IPR002885">
    <property type="entry name" value="PPR_rpt"/>
</dbReference>
<dbReference type="Pfam" id="PF20431">
    <property type="entry name" value="E_motif"/>
    <property type="match status" value="1"/>
</dbReference>